<evidence type="ECO:0000313" key="1">
    <source>
        <dbReference type="EMBL" id="NMM41350.1"/>
    </source>
</evidence>
<proteinExistence type="predicted"/>
<evidence type="ECO:0000313" key="2">
    <source>
        <dbReference type="Proteomes" id="UP000570493"/>
    </source>
</evidence>
<name>A0A7Y0DTM8_9GAMM</name>
<reference evidence="1" key="1">
    <citation type="submission" date="2020-04" db="EMBL/GenBank/DDBJ databases">
        <title>Genome Sequencing for Pseudoaltermonas arctica.</title>
        <authorList>
            <person name="Elkins N.S."/>
        </authorList>
    </citation>
    <scope>NUCLEOTIDE SEQUENCE [LARGE SCALE GENOMIC DNA]</scope>
    <source>
        <strain evidence="1">NEC-BIFX-2020_0012</strain>
    </source>
</reference>
<comment type="caution">
    <text evidence="1">The sequence shown here is derived from an EMBL/GenBank/DDBJ whole genome shotgun (WGS) entry which is preliminary data.</text>
</comment>
<dbReference type="AlphaFoldDB" id="A0A7Y0DTM8"/>
<dbReference type="RefSeq" id="WP_169020349.1">
    <property type="nucleotide sequence ID" value="NZ_JABBMT010000015.1"/>
</dbReference>
<accession>A0A7Y0DTM8</accession>
<sequence length="94" mass="11130">MEVLSRLKMHKKNELKAKLKKMEFSKEQSLLQKVYSGAIDCLDSESIQMLLNVCRYITIWRFGDLGLYCHILSLDSEVYKFIPQGRRVEELSEW</sequence>
<protein>
    <submittedName>
        <fullName evidence="1">Uncharacterized protein</fullName>
    </submittedName>
</protein>
<organism evidence="1 2">
    <name type="scientific">Pseudoalteromonas arctica</name>
    <dbReference type="NCBI Taxonomy" id="394751"/>
    <lineage>
        <taxon>Bacteria</taxon>
        <taxon>Pseudomonadati</taxon>
        <taxon>Pseudomonadota</taxon>
        <taxon>Gammaproteobacteria</taxon>
        <taxon>Alteromonadales</taxon>
        <taxon>Pseudoalteromonadaceae</taxon>
        <taxon>Pseudoalteromonas</taxon>
    </lineage>
</organism>
<dbReference type="EMBL" id="JABBMT010000015">
    <property type="protein sequence ID" value="NMM41350.1"/>
    <property type="molecule type" value="Genomic_DNA"/>
</dbReference>
<gene>
    <name evidence="1" type="ORF">HHO47_11075</name>
</gene>
<keyword evidence="2" id="KW-1185">Reference proteome</keyword>
<dbReference type="Proteomes" id="UP000570493">
    <property type="component" value="Unassembled WGS sequence"/>
</dbReference>